<feature type="transmembrane region" description="Helical" evidence="6">
    <location>
        <begin position="190"/>
        <end position="211"/>
    </location>
</feature>
<dbReference type="GO" id="GO:0016020">
    <property type="term" value="C:membrane"/>
    <property type="evidence" value="ECO:0007669"/>
    <property type="project" value="UniProtKB-SubCell"/>
</dbReference>
<reference evidence="7 8" key="2">
    <citation type="submission" date="2015-05" db="EMBL/GenBank/DDBJ databases">
        <authorList>
            <person name="Morales-Cruz A."/>
            <person name="Amrine K.C."/>
            <person name="Cantu D."/>
        </authorList>
    </citation>
    <scope>NUCLEOTIDE SEQUENCE [LARGE SCALE GENOMIC DNA]</scope>
    <source>
        <strain evidence="7">DA912</strain>
    </source>
</reference>
<feature type="transmembrane region" description="Helical" evidence="6">
    <location>
        <begin position="458"/>
        <end position="476"/>
    </location>
</feature>
<evidence type="ECO:0008006" key="9">
    <source>
        <dbReference type="Google" id="ProtNLM"/>
    </source>
</evidence>
<dbReference type="Pfam" id="PF07690">
    <property type="entry name" value="MFS_1"/>
    <property type="match status" value="1"/>
</dbReference>
<evidence type="ECO:0000256" key="4">
    <source>
        <dbReference type="ARBA" id="ARBA00023136"/>
    </source>
</evidence>
<evidence type="ECO:0000256" key="5">
    <source>
        <dbReference type="SAM" id="MobiDB-lite"/>
    </source>
</evidence>
<sequence>MPRLRCLTAAAFLSGRIQNGKNSKSILTLRDRCSSTENTAKIGQRIILSLPRIDSVNNSFRGVTFQVVLLGIVSFSQPGIWIALNELGAGGQAEPYVVNAANALTDGLMSVLSPLSGSLVNRIGVKWSLVIGVIFYTPYASSLYVNSRYGNQWYMLVGATLCGIGASVLWCTEGLVVVGYPAVQQRGRMIGIWTAFRDFGPLIGGAISLSLNVKDANAGAVSYNTYLALIGLQCVGLPAALLLSSEAKVRRPDGSRPSFGRDASSTVKDELFRLAKAFKLRHVLLLAPMYIVGLWGQTYQYNYLAAHVSVRSRALASLLSALAALSADVALAIVADLRLFGKTQRQRAITMWTGFSIALAGLYVWQMVLEASFVRQEDVALDWANEPKARFNISLAVYILWKFVFGAMSNFQFYIVGCYDYTPGDMPRVMGIIRGLEAVGSTLAHVAGATHWPNLNQGVLSFALWVACIVPTSLALRSAPKRRDADGFADTQPTSVEEQTESHEQGALFKKHDLTVVSLNE</sequence>
<proteinExistence type="predicted"/>
<feature type="transmembrane region" description="Helical" evidence="6">
    <location>
        <begin position="314"/>
        <end position="337"/>
    </location>
</feature>
<comment type="caution">
    <text evidence="7">The sequence shown here is derived from an EMBL/GenBank/DDBJ whole genome shotgun (WGS) entry which is preliminary data.</text>
</comment>
<keyword evidence="8" id="KW-1185">Reference proteome</keyword>
<keyword evidence="3 6" id="KW-1133">Transmembrane helix</keyword>
<evidence type="ECO:0000256" key="3">
    <source>
        <dbReference type="ARBA" id="ARBA00022989"/>
    </source>
</evidence>
<evidence type="ECO:0000256" key="2">
    <source>
        <dbReference type="ARBA" id="ARBA00022692"/>
    </source>
</evidence>
<feature type="transmembrane region" description="Helical" evidence="6">
    <location>
        <begin position="127"/>
        <end position="147"/>
    </location>
</feature>
<dbReference type="PANTHER" id="PTHR23294">
    <property type="entry name" value="ET TRANSLATION PRODUCT-RELATED"/>
    <property type="match status" value="1"/>
</dbReference>
<dbReference type="OrthoDB" id="196103at2759"/>
<dbReference type="InterPro" id="IPR051617">
    <property type="entry name" value="UNC-93-like_regulator"/>
</dbReference>
<evidence type="ECO:0000256" key="6">
    <source>
        <dbReference type="SAM" id="Phobius"/>
    </source>
</evidence>
<reference evidence="7 8" key="1">
    <citation type="submission" date="2015-05" db="EMBL/GenBank/DDBJ databases">
        <title>Distinctive expansion of gene families associated with plant cell wall degradation and secondary metabolism in the genomes of grapevine trunk pathogens.</title>
        <authorList>
            <person name="Lawrence D.P."/>
            <person name="Travadon R."/>
            <person name="Rolshausen P.E."/>
            <person name="Baumgartner K."/>
        </authorList>
    </citation>
    <scope>NUCLEOTIDE SEQUENCE [LARGE SCALE GENOMIC DNA]</scope>
    <source>
        <strain evidence="7">DA912</strain>
    </source>
</reference>
<gene>
    <name evidence="7" type="ORF">UCDDA912_g05155</name>
</gene>
<feature type="transmembrane region" description="Helical" evidence="6">
    <location>
        <begin position="153"/>
        <end position="178"/>
    </location>
</feature>
<dbReference type="InterPro" id="IPR036259">
    <property type="entry name" value="MFS_trans_sf"/>
</dbReference>
<accession>A0A0G2HIL7</accession>
<dbReference type="PANTHER" id="PTHR23294:SF57">
    <property type="entry name" value="CINA C-TERMINAL DOMAIN-CONTAINING PROTEIN"/>
    <property type="match status" value="1"/>
</dbReference>
<keyword evidence="2 6" id="KW-0812">Transmembrane</keyword>
<dbReference type="Gene3D" id="1.20.1250.20">
    <property type="entry name" value="MFS general substrate transporter like domains"/>
    <property type="match status" value="1"/>
</dbReference>
<dbReference type="AlphaFoldDB" id="A0A0G2HIL7"/>
<feature type="transmembrane region" description="Helical" evidence="6">
    <location>
        <begin position="283"/>
        <end position="302"/>
    </location>
</feature>
<dbReference type="EMBL" id="LCUC01000180">
    <property type="protein sequence ID" value="KKY34883.1"/>
    <property type="molecule type" value="Genomic_DNA"/>
</dbReference>
<evidence type="ECO:0000313" key="7">
    <source>
        <dbReference type="EMBL" id="KKY34883.1"/>
    </source>
</evidence>
<feature type="transmembrane region" description="Helical" evidence="6">
    <location>
        <begin position="223"/>
        <end position="243"/>
    </location>
</feature>
<feature type="transmembrane region" description="Helical" evidence="6">
    <location>
        <begin position="431"/>
        <end position="452"/>
    </location>
</feature>
<dbReference type="SUPFAM" id="SSF103473">
    <property type="entry name" value="MFS general substrate transporter"/>
    <property type="match status" value="1"/>
</dbReference>
<dbReference type="Proteomes" id="UP000034680">
    <property type="component" value="Unassembled WGS sequence"/>
</dbReference>
<evidence type="ECO:0000313" key="8">
    <source>
        <dbReference type="Proteomes" id="UP000034680"/>
    </source>
</evidence>
<feature type="transmembrane region" description="Helical" evidence="6">
    <location>
        <begin position="395"/>
        <end position="419"/>
    </location>
</feature>
<dbReference type="InterPro" id="IPR011701">
    <property type="entry name" value="MFS"/>
</dbReference>
<comment type="subcellular location">
    <subcellularLocation>
        <location evidence="1">Membrane</location>
        <topology evidence="1">Multi-pass membrane protein</topology>
    </subcellularLocation>
</comment>
<name>A0A0G2HIL7_9PEZI</name>
<evidence type="ECO:0000256" key="1">
    <source>
        <dbReference type="ARBA" id="ARBA00004141"/>
    </source>
</evidence>
<keyword evidence="4 6" id="KW-0472">Membrane</keyword>
<feature type="transmembrane region" description="Helical" evidence="6">
    <location>
        <begin position="349"/>
        <end position="368"/>
    </location>
</feature>
<organism evidence="7 8">
    <name type="scientific">Diaporthe ampelina</name>
    <dbReference type="NCBI Taxonomy" id="1214573"/>
    <lineage>
        <taxon>Eukaryota</taxon>
        <taxon>Fungi</taxon>
        <taxon>Dikarya</taxon>
        <taxon>Ascomycota</taxon>
        <taxon>Pezizomycotina</taxon>
        <taxon>Sordariomycetes</taxon>
        <taxon>Sordariomycetidae</taxon>
        <taxon>Diaporthales</taxon>
        <taxon>Diaporthaceae</taxon>
        <taxon>Diaporthe</taxon>
    </lineage>
</organism>
<dbReference type="GO" id="GO:0022857">
    <property type="term" value="F:transmembrane transporter activity"/>
    <property type="evidence" value="ECO:0007669"/>
    <property type="project" value="InterPro"/>
</dbReference>
<protein>
    <recommendedName>
        <fullName evidence="9">Duf895 domain membrane protein</fullName>
    </recommendedName>
</protein>
<feature type="region of interest" description="Disordered" evidence="5">
    <location>
        <begin position="484"/>
        <end position="506"/>
    </location>
</feature>